<dbReference type="eggNOG" id="COG3210">
    <property type="taxonomic scope" value="Bacteria"/>
</dbReference>
<dbReference type="eggNOG" id="COG5625">
    <property type="taxonomic scope" value="Bacteria"/>
</dbReference>
<protein>
    <recommendedName>
        <fullName evidence="6">DUF4347 domain-containing protein</fullName>
    </recommendedName>
</protein>
<dbReference type="Gene3D" id="2.60.40.10">
    <property type="entry name" value="Immunoglobulins"/>
    <property type="match status" value="4"/>
</dbReference>
<dbReference type="EMBL" id="JOKG01000003">
    <property type="protein sequence ID" value="KEQ13857.1"/>
    <property type="molecule type" value="Genomic_DNA"/>
</dbReference>
<dbReference type="InterPro" id="IPR025592">
    <property type="entry name" value="DUF4347"/>
</dbReference>
<dbReference type="InterPro" id="IPR040853">
    <property type="entry name" value="RapA2_cadherin-like"/>
</dbReference>
<gene>
    <name evidence="4" type="ORF">GZ77_16470</name>
</gene>
<proteinExistence type="predicted"/>
<evidence type="ECO:0000313" key="4">
    <source>
        <dbReference type="EMBL" id="KEQ13857.1"/>
    </source>
</evidence>
<feature type="compositionally biased region" description="Acidic residues" evidence="1">
    <location>
        <begin position="1617"/>
        <end position="1630"/>
    </location>
</feature>
<feature type="compositionally biased region" description="Polar residues" evidence="1">
    <location>
        <begin position="907"/>
        <end position="922"/>
    </location>
</feature>
<dbReference type="Pfam" id="PF14252">
    <property type="entry name" value="DUF4347"/>
    <property type="match status" value="1"/>
</dbReference>
<feature type="compositionally biased region" description="Basic and acidic residues" evidence="1">
    <location>
        <begin position="1631"/>
        <end position="1640"/>
    </location>
</feature>
<dbReference type="PANTHER" id="PTHR14139">
    <property type="entry name" value="CALSYNTENIN"/>
    <property type="match status" value="1"/>
</dbReference>
<feature type="domain" description="RapA2 cadherin-like" evidence="3">
    <location>
        <begin position="1260"/>
        <end position="1329"/>
    </location>
</feature>
<feature type="domain" description="DUF4347" evidence="2">
    <location>
        <begin position="93"/>
        <end position="249"/>
    </location>
</feature>
<name>A0A081N5Y4_9GAMM</name>
<feature type="compositionally biased region" description="Acidic residues" evidence="1">
    <location>
        <begin position="1641"/>
        <end position="1650"/>
    </location>
</feature>
<feature type="domain" description="RapA2 cadherin-like" evidence="3">
    <location>
        <begin position="935"/>
        <end position="1022"/>
    </location>
</feature>
<feature type="region of interest" description="Disordered" evidence="1">
    <location>
        <begin position="1617"/>
        <end position="1661"/>
    </location>
</feature>
<dbReference type="Proteomes" id="UP000028006">
    <property type="component" value="Unassembled WGS sequence"/>
</dbReference>
<feature type="region of interest" description="Disordered" evidence="1">
    <location>
        <begin position="907"/>
        <end position="926"/>
    </location>
</feature>
<evidence type="ECO:0000259" key="2">
    <source>
        <dbReference type="Pfam" id="PF14252"/>
    </source>
</evidence>
<dbReference type="PANTHER" id="PTHR14139:SF2">
    <property type="entry name" value="CALSYNTENIN-1"/>
    <property type="match status" value="1"/>
</dbReference>
<accession>A0A081N5Y4</accession>
<dbReference type="NCBIfam" id="TIGR01965">
    <property type="entry name" value="VCBS_repeat"/>
    <property type="match status" value="5"/>
</dbReference>
<evidence type="ECO:0000313" key="5">
    <source>
        <dbReference type="Proteomes" id="UP000028006"/>
    </source>
</evidence>
<feature type="domain" description="RapA2 cadherin-like" evidence="3">
    <location>
        <begin position="1056"/>
        <end position="1125"/>
    </location>
</feature>
<dbReference type="InterPro" id="IPR013783">
    <property type="entry name" value="Ig-like_fold"/>
</dbReference>
<dbReference type="RefSeq" id="WP_034877118.1">
    <property type="nucleotide sequence ID" value="NZ_JOKG01000003.1"/>
</dbReference>
<dbReference type="Pfam" id="PF17803">
    <property type="entry name" value="Cadherin_4"/>
    <property type="match status" value="3"/>
</dbReference>
<organism evidence="4 5">
    <name type="scientific">Endozoicomonas montiporae</name>
    <dbReference type="NCBI Taxonomy" id="1027273"/>
    <lineage>
        <taxon>Bacteria</taxon>
        <taxon>Pseudomonadati</taxon>
        <taxon>Pseudomonadota</taxon>
        <taxon>Gammaproteobacteria</taxon>
        <taxon>Oceanospirillales</taxon>
        <taxon>Endozoicomonadaceae</taxon>
        <taxon>Endozoicomonas</taxon>
    </lineage>
</organism>
<evidence type="ECO:0000259" key="3">
    <source>
        <dbReference type="Pfam" id="PF17803"/>
    </source>
</evidence>
<comment type="caution">
    <text evidence="4">The sequence shown here is derived from an EMBL/GenBank/DDBJ whole genome shotgun (WGS) entry which is preliminary data.</text>
</comment>
<dbReference type="InterPro" id="IPR010221">
    <property type="entry name" value="VCBS_dom"/>
</dbReference>
<sequence length="1692" mass="173840">MDARLIRHLASLWRRSRHSPAVSTAPSLVIPRSPGFALEPRIMLDAALIDTGAEALNDPNIQQNKTGSEPQANNAELAEALDSLNPPATSNSVILIDPSVPDYEALLANVPENTDVHLLSASASLAEIADVLANYQNLDAVHIISHGSSGALFLSGETVNSESVELHQETLAAIGQSLNEEGDILLYGCNVGSDGAGLAFIERLSELTDADVAASDDMTGSLSRGGDWDLEVTTGESSQTPLEFASYQGVLPTIGFDGFVAPSANQPLVGYSEAGVTIDISTTQQGLYEFNKYTGGTGALSGAYIDLYHRNPGGDITVTFDSSVDLTSIVLGSAFDDYVMTLTPIGGANASVTTGTIVGGIGGATMVSLNWSSVTGFTIEGADWGVYLDNFVLADAAPANSAPSLTGLPSHITVTEDTQSNLDLSAATFSDANGDTITVTLTLDSGKFSSLADGIGVGSGVTEIKVSDTEITLQGLAEDINSYLDTASNIQYTGAENDSGNEAATLTVSATDGSDAMDQASAKINITAVNDDPTADSPASVTVTEDTSSNLDLSALSFGDEDNFSNLTVTLTVDHGAFDWLVNLPLTYGVDATLVNSKTVTLEGTEAKINDYLDGVSNIRYIGAQNASGFGADSITVTANDGNGSGDVNLGTININITAVNDIPVVDSDPDNSSGGVDGYKTTFAAGSSSGVTVVDTDFTITDVDDTNLASAVITLGGVKNDGNESISIDGMPASVNDITITYTSATQINLSGSATKADYEAVIKQVKYSNNAAAVSTTAGDRTINITVNDGEDPSASEESTVSVISAPIVNVGSGATYVENDLNTPVSLVSASASITDIDSANLNGMVINISNAKTGDKISLFGRSDGQTVNGISITYNSDSQITLANSATKADYLSLLKELQFSNSSQNPDTTNRTLSILTTDTDNNTGTTSTTVVVQGVNDDPVATNDTGSVNEDATLTITKANGVVDSHGSDDDGDSLTVSAVRTGAESGSGTSGTVGTGLTGTYGTLTLNADGSYSYVADQAAADALNINEDATDIFTFTLSDGQGGTDTAEIVITVNGTNDAAVLSVGNKLLTETNAILSTSGTLTNSDVDNANAFQTQTNEAGNYGTFNIGTDGAWSYVANSVFDSLDAGDVISDTFSVTAADGTQTSVKVIISGSNDASVVSGTYTGSVTEGDAGDAPVTATGSLSISDVDDDDAPSFADRAAIAGDQGYGSFVLSAGQWTYTLDQSKVQQLSTGQQVSDSIDFTATDGTVQTITVTITGTNDAAVVISADVPMSETNEAVSTGGTLTSNDVDNANTFEPQSNVAGSYGTFNIDVNGNWTYVANSAFDALDAGDSVSDNFVVKSTDGTETRVKVTINGSDDVSVISGTFTGTVTEGSAGSPAASVTGTLDISDPDTSDNPSFADQAAVVGDQGYGSFALNEGQWIYTLNPSAVQNLNAGEQLSDTFTFVASDGTQQVVAITILGTSEAPIVQQPSDTTPPVSEPVLEFAPEPAIPDPVRQGDGNIVTALAEGQPAETPASDIDAGAGNAADTVKNEQGLISSGSVNTKAFTVQGLFNQQGALDVRYGSNLVTNILSVLPSSAQSTNTISAQLASILSSFGYEAEQSEVLLEDDTELEEEDERDQPASEKDASDSDSEGEEPLPESPDRAEIPTRFSDYLALAVDHDQDNLMQLNKALMTIAETK</sequence>
<keyword evidence="5" id="KW-1185">Reference proteome</keyword>
<evidence type="ECO:0008006" key="6">
    <source>
        <dbReference type="Google" id="ProtNLM"/>
    </source>
</evidence>
<reference evidence="4 5" key="1">
    <citation type="submission" date="2014-06" db="EMBL/GenBank/DDBJ databases">
        <title>Whole Genome Sequences of Three Symbiotic Endozoicomonas Bacteria.</title>
        <authorList>
            <person name="Neave M.J."/>
            <person name="Apprill A."/>
            <person name="Voolstra C.R."/>
        </authorList>
    </citation>
    <scope>NUCLEOTIDE SEQUENCE [LARGE SCALE GENOMIC DNA]</scope>
    <source>
        <strain evidence="4 5">LMG 24815</strain>
    </source>
</reference>
<evidence type="ECO:0000256" key="1">
    <source>
        <dbReference type="SAM" id="MobiDB-lite"/>
    </source>
</evidence>
<dbReference type="eggNOG" id="COG2931">
    <property type="taxonomic scope" value="Bacteria"/>
</dbReference>